<evidence type="ECO:0000256" key="1">
    <source>
        <dbReference type="ARBA" id="ARBA00009437"/>
    </source>
</evidence>
<evidence type="ECO:0000256" key="4">
    <source>
        <dbReference type="ARBA" id="ARBA00023163"/>
    </source>
</evidence>
<keyword evidence="4" id="KW-0804">Transcription</keyword>
<dbReference type="EMBL" id="FORH01000007">
    <property type="protein sequence ID" value="SFJ96835.1"/>
    <property type="molecule type" value="Genomic_DNA"/>
</dbReference>
<dbReference type="GO" id="GO:0032993">
    <property type="term" value="C:protein-DNA complex"/>
    <property type="evidence" value="ECO:0007669"/>
    <property type="project" value="TreeGrafter"/>
</dbReference>
<keyword evidence="3 6" id="KW-0238">DNA-binding</keyword>
<reference evidence="7" key="1">
    <citation type="submission" date="2016-10" db="EMBL/GenBank/DDBJ databases">
        <authorList>
            <person name="Varghese N."/>
            <person name="Submissions S."/>
        </authorList>
    </citation>
    <scope>NUCLEOTIDE SEQUENCE [LARGE SCALE GENOMIC DNA]</scope>
    <source>
        <strain evidence="7">DSM 26471</strain>
    </source>
</reference>
<dbReference type="PANTHER" id="PTHR30346">
    <property type="entry name" value="TRANSCRIPTIONAL DUAL REGULATOR HCAR-RELATED"/>
    <property type="match status" value="1"/>
</dbReference>
<dbReference type="OrthoDB" id="9815174at2"/>
<dbReference type="InterPro" id="IPR036388">
    <property type="entry name" value="WH-like_DNA-bd_sf"/>
</dbReference>
<evidence type="ECO:0000259" key="5">
    <source>
        <dbReference type="PROSITE" id="PS50931"/>
    </source>
</evidence>
<dbReference type="STRING" id="588602.SAMN04487991_3462"/>
<keyword evidence="7" id="KW-1185">Reference proteome</keyword>
<dbReference type="Pfam" id="PF03466">
    <property type="entry name" value="LysR_substrate"/>
    <property type="match status" value="1"/>
</dbReference>
<keyword evidence="2" id="KW-0805">Transcription regulation</keyword>
<accession>A0A1I3VNL6</accession>
<evidence type="ECO:0000313" key="6">
    <source>
        <dbReference type="EMBL" id="SFJ96835.1"/>
    </source>
</evidence>
<dbReference type="SUPFAM" id="SSF46785">
    <property type="entry name" value="Winged helix' DNA-binding domain"/>
    <property type="match status" value="1"/>
</dbReference>
<dbReference type="InterPro" id="IPR005119">
    <property type="entry name" value="LysR_subst-bd"/>
</dbReference>
<sequence length="320" mass="35859">MEMRQLRYFVAVASERNFSRAAEKLHMAQPPLSRQIQMLEAEMGTELIDRSVRPLKLTAPGRLFLKQAEQILAHAEAAKQMIERSAQSGKRSVVFGFVASTMYGRFPALIRGFRKVAQDVEINLIEMSSLEQIPALKEGRIDAGFGTQRFEDPGITRVLLREEDMLVALPETHPLARECSPLPLTRIAQEPQILYPSQPRPSYADQVLTVFHDHGLSPNIAHEARELHIAIGLVAAEEGIALVPEAVRRSRMDGLCFRPIEEHATSPIFMSFRRDDSSRPIRQMMEVICGMYPGWGYAAPEGLRKELEKRGAAATTPPGH</sequence>
<dbReference type="Proteomes" id="UP000199630">
    <property type="component" value="Unassembled WGS sequence"/>
</dbReference>
<proteinExistence type="inferred from homology"/>
<dbReference type="FunFam" id="1.10.10.10:FF:000001">
    <property type="entry name" value="LysR family transcriptional regulator"/>
    <property type="match status" value="1"/>
</dbReference>
<evidence type="ECO:0000256" key="3">
    <source>
        <dbReference type="ARBA" id="ARBA00023125"/>
    </source>
</evidence>
<dbReference type="Pfam" id="PF00126">
    <property type="entry name" value="HTH_1"/>
    <property type="match status" value="1"/>
</dbReference>
<feature type="domain" description="HTH lysR-type" evidence="5">
    <location>
        <begin position="1"/>
        <end position="58"/>
    </location>
</feature>
<dbReference type="CDD" id="cd08445">
    <property type="entry name" value="PBP2_BenM_CatM_CatR"/>
    <property type="match status" value="1"/>
</dbReference>
<evidence type="ECO:0000256" key="2">
    <source>
        <dbReference type="ARBA" id="ARBA00023015"/>
    </source>
</evidence>
<name>A0A1I3VNL6_9RHOB</name>
<dbReference type="InterPro" id="IPR036390">
    <property type="entry name" value="WH_DNA-bd_sf"/>
</dbReference>
<dbReference type="AlphaFoldDB" id="A0A1I3VNL6"/>
<dbReference type="PRINTS" id="PR00039">
    <property type="entry name" value="HTHLYSR"/>
</dbReference>
<dbReference type="RefSeq" id="WP_090061954.1">
    <property type="nucleotide sequence ID" value="NZ_FORH01000007.1"/>
</dbReference>
<evidence type="ECO:0000313" key="7">
    <source>
        <dbReference type="Proteomes" id="UP000199630"/>
    </source>
</evidence>
<protein>
    <submittedName>
        <fullName evidence="6">DNA-binding transcriptional regulator, LysR family</fullName>
    </submittedName>
</protein>
<comment type="similarity">
    <text evidence="1">Belongs to the LysR transcriptional regulatory family.</text>
</comment>
<dbReference type="Gene3D" id="1.10.10.10">
    <property type="entry name" value="Winged helix-like DNA-binding domain superfamily/Winged helix DNA-binding domain"/>
    <property type="match status" value="1"/>
</dbReference>
<gene>
    <name evidence="6" type="ORF">SAMN04487991_3462</name>
</gene>
<organism evidence="6 7">
    <name type="scientific">Celeribacter neptunius</name>
    <dbReference type="NCBI Taxonomy" id="588602"/>
    <lineage>
        <taxon>Bacteria</taxon>
        <taxon>Pseudomonadati</taxon>
        <taxon>Pseudomonadota</taxon>
        <taxon>Alphaproteobacteria</taxon>
        <taxon>Rhodobacterales</taxon>
        <taxon>Roseobacteraceae</taxon>
        <taxon>Celeribacter</taxon>
    </lineage>
</organism>
<dbReference type="SUPFAM" id="SSF53850">
    <property type="entry name" value="Periplasmic binding protein-like II"/>
    <property type="match status" value="1"/>
</dbReference>
<dbReference type="InterPro" id="IPR000847">
    <property type="entry name" value="LysR_HTH_N"/>
</dbReference>
<dbReference type="PROSITE" id="PS50931">
    <property type="entry name" value="HTH_LYSR"/>
    <property type="match status" value="1"/>
</dbReference>
<dbReference type="Gene3D" id="3.40.190.10">
    <property type="entry name" value="Periplasmic binding protein-like II"/>
    <property type="match status" value="2"/>
</dbReference>
<dbReference type="GO" id="GO:0003677">
    <property type="term" value="F:DNA binding"/>
    <property type="evidence" value="ECO:0007669"/>
    <property type="project" value="UniProtKB-KW"/>
</dbReference>
<dbReference type="GO" id="GO:0003700">
    <property type="term" value="F:DNA-binding transcription factor activity"/>
    <property type="evidence" value="ECO:0007669"/>
    <property type="project" value="InterPro"/>
</dbReference>
<dbReference type="PANTHER" id="PTHR30346:SF17">
    <property type="entry name" value="LYSR FAMILY TRANSCRIPTIONAL REGULATOR"/>
    <property type="match status" value="1"/>
</dbReference>